<dbReference type="EMBL" id="BAABRI010000006">
    <property type="protein sequence ID" value="GAA5482088.1"/>
    <property type="molecule type" value="Genomic_DNA"/>
</dbReference>
<evidence type="ECO:0000313" key="2">
    <source>
        <dbReference type="Proteomes" id="UP001476282"/>
    </source>
</evidence>
<proteinExistence type="predicted"/>
<keyword evidence="2" id="KW-1185">Reference proteome</keyword>
<organism evidence="1 2">
    <name type="scientific">Haloferula sargassicola</name>
    <dbReference type="NCBI Taxonomy" id="490096"/>
    <lineage>
        <taxon>Bacteria</taxon>
        <taxon>Pseudomonadati</taxon>
        <taxon>Verrucomicrobiota</taxon>
        <taxon>Verrucomicrobiia</taxon>
        <taxon>Verrucomicrobiales</taxon>
        <taxon>Verrucomicrobiaceae</taxon>
        <taxon>Haloferula</taxon>
    </lineage>
</organism>
<comment type="caution">
    <text evidence="1">The sequence shown here is derived from an EMBL/GenBank/DDBJ whole genome shotgun (WGS) entry which is preliminary data.</text>
</comment>
<protein>
    <submittedName>
        <fullName evidence="1">Uncharacterized protein</fullName>
    </submittedName>
</protein>
<accession>A0ABP9UQL6</accession>
<gene>
    <name evidence="1" type="ORF">Hsar01_01303</name>
</gene>
<reference evidence="1 2" key="1">
    <citation type="submission" date="2024-02" db="EMBL/GenBank/DDBJ databases">
        <title>Haloferula sargassicola NBRC 104335.</title>
        <authorList>
            <person name="Ichikawa N."/>
            <person name="Katano-Makiyama Y."/>
            <person name="Hidaka K."/>
        </authorList>
    </citation>
    <scope>NUCLEOTIDE SEQUENCE [LARGE SCALE GENOMIC DNA]</scope>
    <source>
        <strain evidence="1 2">NBRC 104335</strain>
    </source>
</reference>
<evidence type="ECO:0000313" key="1">
    <source>
        <dbReference type="EMBL" id="GAA5482088.1"/>
    </source>
</evidence>
<sequence>MNSTSLLPCPFCGQDPEVEEFDEDECGPAHVIISCPGGLCPSTAIAYGDTRAEAIAAWNTRHVPSIPVYEMGEPLRAPAPPREPPESIADAIHHLAAEGLIDILPAESGDPADARLQLTDKGRALGLSIPTDH</sequence>
<name>A0ABP9UQL6_9BACT</name>
<dbReference type="Proteomes" id="UP001476282">
    <property type="component" value="Unassembled WGS sequence"/>
</dbReference>
<dbReference type="RefSeq" id="WP_353566235.1">
    <property type="nucleotide sequence ID" value="NZ_BAABRI010000006.1"/>
</dbReference>
<dbReference type="Pfam" id="PF14354">
    <property type="entry name" value="Lar_restr_allev"/>
    <property type="match status" value="1"/>
</dbReference>